<dbReference type="EMBL" id="KV442013">
    <property type="protein sequence ID" value="OAQ35801.1"/>
    <property type="molecule type" value="Genomic_DNA"/>
</dbReference>
<keyword evidence="2" id="KW-1133">Transmembrane helix</keyword>
<evidence type="ECO:0000256" key="1">
    <source>
        <dbReference type="SAM" id="MobiDB-lite"/>
    </source>
</evidence>
<evidence type="ECO:0000313" key="4">
    <source>
        <dbReference type="Proteomes" id="UP000078512"/>
    </source>
</evidence>
<dbReference type="Proteomes" id="UP000078512">
    <property type="component" value="Unassembled WGS sequence"/>
</dbReference>
<evidence type="ECO:0000313" key="3">
    <source>
        <dbReference type="EMBL" id="OAQ35801.1"/>
    </source>
</evidence>
<keyword evidence="2" id="KW-0812">Transmembrane</keyword>
<evidence type="ECO:0000256" key="2">
    <source>
        <dbReference type="SAM" id="Phobius"/>
    </source>
</evidence>
<dbReference type="CDD" id="cd12087">
    <property type="entry name" value="TM_EGFR-like"/>
    <property type="match status" value="1"/>
</dbReference>
<organism evidence="3 4">
    <name type="scientific">Linnemannia elongata AG-77</name>
    <dbReference type="NCBI Taxonomy" id="1314771"/>
    <lineage>
        <taxon>Eukaryota</taxon>
        <taxon>Fungi</taxon>
        <taxon>Fungi incertae sedis</taxon>
        <taxon>Mucoromycota</taxon>
        <taxon>Mortierellomycotina</taxon>
        <taxon>Mortierellomycetes</taxon>
        <taxon>Mortierellales</taxon>
        <taxon>Mortierellaceae</taxon>
        <taxon>Linnemannia</taxon>
    </lineage>
</organism>
<keyword evidence="4" id="KW-1185">Reference proteome</keyword>
<sequence length="392" mass="42260">MASLVALNPGCYATDGSSIYALDLRVRQKKSFFEYEDFYYVLVKSNPNPSPDLSDISWSVVSVTNRDRLNLLGDPSVCYINPTTKALSVLSLRSKMTKGFEQLEKSVRGVQYQPEADGKGGSWTNITVSPGSPLFEWDSSFASFYSNTQLYKPKDSESIMFATANPYVKNPNSAKSDTKLWIASMDPSDLIMKQKPSPWLYDPALYGDLIDITFTNNALYFYAKTLSNFTLGAVPITGDTLASSPSAGGPVFLFDGKNTNNISTSTATSNQRPILTMPGTVPFLLSATTDNLYSLPISGPNTGKWFNTKMITIPASALENLTPSGPVAGSGSTSKSGIIIGVVCAVLVLIIGGIGYFWYRKRSTQIKNSSTTATATDSSTTASDSPTTTTTN</sequence>
<reference evidence="3 4" key="1">
    <citation type="submission" date="2016-05" db="EMBL/GenBank/DDBJ databases">
        <title>Genome sequencing reveals origins of a unique bacterial endosymbiosis in the earliest lineages of terrestrial Fungi.</title>
        <authorList>
            <consortium name="DOE Joint Genome Institute"/>
            <person name="Uehling J."/>
            <person name="Gryganskyi A."/>
            <person name="Hameed K."/>
            <person name="Tschaplinski T."/>
            <person name="Misztal P."/>
            <person name="Wu S."/>
            <person name="Desiro A."/>
            <person name="Vande Pol N."/>
            <person name="Du Z.-Y."/>
            <person name="Zienkiewicz A."/>
            <person name="Zienkiewicz K."/>
            <person name="Morin E."/>
            <person name="Tisserant E."/>
            <person name="Splivallo R."/>
            <person name="Hainaut M."/>
            <person name="Henrissat B."/>
            <person name="Ohm R."/>
            <person name="Kuo A."/>
            <person name="Yan J."/>
            <person name="Lipzen A."/>
            <person name="Nolan M."/>
            <person name="Labutti K."/>
            <person name="Barry K."/>
            <person name="Goldstein A."/>
            <person name="Labbe J."/>
            <person name="Schadt C."/>
            <person name="Tuskan G."/>
            <person name="Grigoriev I."/>
            <person name="Martin F."/>
            <person name="Vilgalys R."/>
            <person name="Bonito G."/>
        </authorList>
    </citation>
    <scope>NUCLEOTIDE SEQUENCE [LARGE SCALE GENOMIC DNA]</scope>
    <source>
        <strain evidence="3 4">AG-77</strain>
    </source>
</reference>
<protein>
    <submittedName>
        <fullName evidence="3">Uncharacterized protein</fullName>
    </submittedName>
</protein>
<proteinExistence type="predicted"/>
<name>A0A197KGK2_9FUNG</name>
<gene>
    <name evidence="3" type="ORF">K457DRAFT_13024</name>
</gene>
<dbReference type="OrthoDB" id="2373827at2759"/>
<keyword evidence="2" id="KW-0472">Membrane</keyword>
<feature type="region of interest" description="Disordered" evidence="1">
    <location>
        <begin position="369"/>
        <end position="392"/>
    </location>
</feature>
<feature type="transmembrane region" description="Helical" evidence="2">
    <location>
        <begin position="338"/>
        <end position="359"/>
    </location>
</feature>
<accession>A0A197KGK2</accession>
<dbReference type="AlphaFoldDB" id="A0A197KGK2"/>